<dbReference type="Proteomes" id="UP000185511">
    <property type="component" value="Chromosome"/>
</dbReference>
<proteinExistence type="predicted"/>
<reference evidence="2" key="1">
    <citation type="submission" date="2016-06" db="EMBL/GenBank/DDBJ databases">
        <title>Complete genome sequence of Actinoalloteichus fjordicus DSM 46855 (=ADI127-17), type strain of the new species Actinoalloteichus fjordicus.</title>
        <authorList>
            <person name="Ruckert C."/>
            <person name="Nouioui I."/>
            <person name="Willmese J."/>
            <person name="van Wezel G."/>
            <person name="Klenk H.-P."/>
            <person name="Kalinowski J."/>
            <person name="Zotchev S.B."/>
        </authorList>
    </citation>
    <scope>NUCLEOTIDE SEQUENCE [LARGE SCALE GENOMIC DNA]</scope>
    <source>
        <strain evidence="2">ADI127-7</strain>
    </source>
</reference>
<dbReference type="RefSeq" id="WP_075743043.1">
    <property type="nucleotide sequence ID" value="NZ_CP016076.1"/>
</dbReference>
<evidence type="ECO:0000313" key="2">
    <source>
        <dbReference type="Proteomes" id="UP000185511"/>
    </source>
</evidence>
<dbReference type="KEGG" id="acad:UA74_29000"/>
<protein>
    <submittedName>
        <fullName evidence="1">Uncharacterized protein</fullName>
    </submittedName>
</protein>
<dbReference type="AlphaFoldDB" id="A0AAC9LH41"/>
<accession>A0AAC9LH41</accession>
<organism evidence="1 2">
    <name type="scientific">Actinoalloteichus fjordicus</name>
    <dbReference type="NCBI Taxonomy" id="1612552"/>
    <lineage>
        <taxon>Bacteria</taxon>
        <taxon>Bacillati</taxon>
        <taxon>Actinomycetota</taxon>
        <taxon>Actinomycetes</taxon>
        <taxon>Pseudonocardiales</taxon>
        <taxon>Pseudonocardiaceae</taxon>
        <taxon>Actinoalloteichus</taxon>
    </lineage>
</organism>
<sequence>MTTSTMPFAPSHPPLPDVVIDEELRLRLIGRVLKDAEFRERFGTADDAEQRSWAERIVTGTVTFLRLCAATSPGKGYSPSPLVDIGWHCFILYTREYAAFCRQIAGRVIHHSPHDRPGVDYGTGDGTRDTVAALAAHDLPIDSALWAGIGVCDEEIRDHTKDDEEDGS</sequence>
<evidence type="ECO:0000313" key="1">
    <source>
        <dbReference type="EMBL" id="APU17793.1"/>
    </source>
</evidence>
<dbReference type="EMBL" id="CP016076">
    <property type="protein sequence ID" value="APU17793.1"/>
    <property type="molecule type" value="Genomic_DNA"/>
</dbReference>
<keyword evidence="2" id="KW-1185">Reference proteome</keyword>
<name>A0AAC9LH41_9PSEU</name>
<gene>
    <name evidence="1" type="ORF">UA74_29000</name>
</gene>